<dbReference type="InterPro" id="IPR005648">
    <property type="entry name" value="FlgD"/>
</dbReference>
<evidence type="ECO:0000256" key="6">
    <source>
        <dbReference type="SAM" id="MobiDB-lite"/>
    </source>
</evidence>
<keyword evidence="9" id="KW-0966">Cell projection</keyword>
<reference evidence="9" key="1">
    <citation type="submission" date="2022-12" db="EMBL/GenBank/DDBJ databases">
        <title>Complete genome sequence of an Australian strain of Rouxiella badensis DAR84756 and resolution of the R. badensis DSM100043 and R. chamberiensis DSM28324 genomes.</title>
        <authorList>
            <person name="Paul S."/>
            <person name="Anderson P.J."/>
            <person name="Maynard G."/>
            <person name="Dyall-Smith M."/>
            <person name="Kudinha T."/>
        </authorList>
    </citation>
    <scope>NUCLEOTIDE SEQUENCE</scope>
    <source>
        <strain evidence="9">DSM 28324</strain>
    </source>
</reference>
<comment type="similarity">
    <text evidence="1 5">Belongs to the FlgD family.</text>
</comment>
<dbReference type="InterPro" id="IPR025965">
    <property type="entry name" value="FlgD/Vpr_Ig-like"/>
</dbReference>
<name>A0ABY7HNP3_9GAMM</name>
<dbReference type="Pfam" id="PF03963">
    <property type="entry name" value="FlgD"/>
    <property type="match status" value="1"/>
</dbReference>
<organism evidence="9 10">
    <name type="scientific">Rouxiella chamberiensis</name>
    <dbReference type="NCBI Taxonomy" id="1513468"/>
    <lineage>
        <taxon>Bacteria</taxon>
        <taxon>Pseudomonadati</taxon>
        <taxon>Pseudomonadota</taxon>
        <taxon>Gammaproteobacteria</taxon>
        <taxon>Enterobacterales</taxon>
        <taxon>Yersiniaceae</taxon>
        <taxon>Rouxiella</taxon>
    </lineage>
</organism>
<protein>
    <recommendedName>
        <fullName evidence="2 5">Basal-body rod modification protein FlgD</fullName>
    </recommendedName>
</protein>
<evidence type="ECO:0000259" key="8">
    <source>
        <dbReference type="Pfam" id="PF13861"/>
    </source>
</evidence>
<comment type="function">
    <text evidence="4 5">Required for flagellar hook formation. May act as a scaffolding protein.</text>
</comment>
<evidence type="ECO:0000256" key="3">
    <source>
        <dbReference type="ARBA" id="ARBA00022795"/>
    </source>
</evidence>
<proteinExistence type="inferred from homology"/>
<keyword evidence="3 5" id="KW-1005">Bacterial flagellum biogenesis</keyword>
<dbReference type="Proteomes" id="UP001164712">
    <property type="component" value="Chromosome"/>
</dbReference>
<dbReference type="InterPro" id="IPR025963">
    <property type="entry name" value="FLgD_Tudor"/>
</dbReference>
<evidence type="ECO:0000256" key="5">
    <source>
        <dbReference type="RuleBase" id="RU362076"/>
    </source>
</evidence>
<dbReference type="Gene3D" id="2.60.40.4070">
    <property type="match status" value="1"/>
</dbReference>
<evidence type="ECO:0000256" key="2">
    <source>
        <dbReference type="ARBA" id="ARBA00016013"/>
    </source>
</evidence>
<dbReference type="EMBL" id="CP114058">
    <property type="protein sequence ID" value="WAT00657.1"/>
    <property type="molecule type" value="Genomic_DNA"/>
</dbReference>
<evidence type="ECO:0000256" key="4">
    <source>
        <dbReference type="ARBA" id="ARBA00024746"/>
    </source>
</evidence>
<evidence type="ECO:0000313" key="10">
    <source>
        <dbReference type="Proteomes" id="UP001164712"/>
    </source>
</evidence>
<keyword evidence="9" id="KW-0969">Cilium</keyword>
<feature type="domain" description="FlgD/Vpr Ig-like" evidence="7">
    <location>
        <begin position="108"/>
        <end position="174"/>
    </location>
</feature>
<gene>
    <name evidence="9" type="primary">flgD</name>
    <name evidence="9" type="ORF">O1V66_17595</name>
</gene>
<evidence type="ECO:0000313" key="9">
    <source>
        <dbReference type="EMBL" id="WAT00657.1"/>
    </source>
</evidence>
<sequence length="226" mass="23913">MNVNSSSASYGATATQAPIPPQSNGIQNNEDMFMRMLVNQITHQDPANPLDGNQIASQFAQMSQTQSLNSVAKITANSNTLMSNLQVLSTASLVGQNVMVQTDSIELADKSLNARITLQHPASAVTVYLKDRFGTDHKLALGPLPAGEHDFTVDPQKNGLPPGKYTLDVVTDSGEKSVPVEFGGTVKVVRISPLNGDIALNISGLGDVSFTRIRQFGSASASSARS</sequence>
<feature type="region of interest" description="Disordered" evidence="6">
    <location>
        <begin position="1"/>
        <end position="27"/>
    </location>
</feature>
<evidence type="ECO:0000259" key="7">
    <source>
        <dbReference type="Pfam" id="PF13860"/>
    </source>
</evidence>
<evidence type="ECO:0000256" key="1">
    <source>
        <dbReference type="ARBA" id="ARBA00010577"/>
    </source>
</evidence>
<dbReference type="Gene3D" id="2.30.30.910">
    <property type="match status" value="1"/>
</dbReference>
<dbReference type="RefSeq" id="WP_052673444.1">
    <property type="nucleotide sequence ID" value="NZ_CP114058.1"/>
</dbReference>
<dbReference type="Pfam" id="PF13860">
    <property type="entry name" value="FlgD_ig"/>
    <property type="match status" value="1"/>
</dbReference>
<dbReference type="Pfam" id="PF13861">
    <property type="entry name" value="FLgD_tudor"/>
    <property type="match status" value="1"/>
</dbReference>
<feature type="domain" description="FlgD Tudor-like" evidence="8">
    <location>
        <begin position="86"/>
        <end position="214"/>
    </location>
</feature>
<keyword evidence="9" id="KW-0282">Flagellum</keyword>
<keyword evidence="10" id="KW-1185">Reference proteome</keyword>
<accession>A0ABY7HNP3</accession>